<name>A0A7Y4H5I4_9BRAD</name>
<proteinExistence type="inferred from homology"/>
<evidence type="ECO:0000259" key="2">
    <source>
        <dbReference type="Pfam" id="PF04909"/>
    </source>
</evidence>
<feature type="domain" description="Amidohydrolase-related" evidence="2">
    <location>
        <begin position="3"/>
        <end position="277"/>
    </location>
</feature>
<dbReference type="EMBL" id="JAAVLW010000004">
    <property type="protein sequence ID" value="NOJ47617.1"/>
    <property type="molecule type" value="Genomic_DNA"/>
</dbReference>
<keyword evidence="3" id="KW-0378">Hydrolase</keyword>
<comment type="caution">
    <text evidence="3">The sequence shown here is derived from an EMBL/GenBank/DDBJ whole genome shotgun (WGS) entry which is preliminary data.</text>
</comment>
<dbReference type="PANTHER" id="PTHR43569:SF2">
    <property type="entry name" value="AMIDOHYDROLASE-RELATED DOMAIN-CONTAINING PROTEIN"/>
    <property type="match status" value="1"/>
</dbReference>
<dbReference type="InterPro" id="IPR032466">
    <property type="entry name" value="Metal_Hydrolase"/>
</dbReference>
<organism evidence="3 4">
    <name type="scientific">Bradyrhizobium archetypum</name>
    <dbReference type="NCBI Taxonomy" id="2721160"/>
    <lineage>
        <taxon>Bacteria</taxon>
        <taxon>Pseudomonadati</taxon>
        <taxon>Pseudomonadota</taxon>
        <taxon>Alphaproteobacteria</taxon>
        <taxon>Hyphomicrobiales</taxon>
        <taxon>Nitrobacteraceae</taxon>
        <taxon>Bradyrhizobium</taxon>
    </lineage>
</organism>
<accession>A0A7Y4H5I4</accession>
<dbReference type="Proteomes" id="UP000528734">
    <property type="component" value="Unassembled WGS sequence"/>
</dbReference>
<reference evidence="3 4" key="1">
    <citation type="submission" date="2020-03" db="EMBL/GenBank/DDBJ databases">
        <title>Bradyrhizobium diversity isolated from nodules of Muelleranthus trifoliolatus.</title>
        <authorList>
            <person name="Klepa M."/>
            <person name="Helene L."/>
            <person name="Hungria M."/>
        </authorList>
    </citation>
    <scope>NUCLEOTIDE SEQUENCE [LARGE SCALE GENOMIC DNA]</scope>
    <source>
        <strain evidence="3 4">WSM 1744</strain>
    </source>
</reference>
<dbReference type="RefSeq" id="WP_171710488.1">
    <property type="nucleotide sequence ID" value="NZ_JAAVLW010000004.1"/>
</dbReference>
<protein>
    <submittedName>
        <fullName evidence="3">Amidohydrolase family protein</fullName>
    </submittedName>
</protein>
<gene>
    <name evidence="3" type="ORF">HCN50_15390</name>
</gene>
<dbReference type="AlphaFoldDB" id="A0A7Y4H5I4"/>
<dbReference type="Gene3D" id="3.20.20.140">
    <property type="entry name" value="Metal-dependent hydrolases"/>
    <property type="match status" value="1"/>
</dbReference>
<dbReference type="Pfam" id="PF04909">
    <property type="entry name" value="Amidohydro_2"/>
    <property type="match status" value="1"/>
</dbReference>
<dbReference type="InterPro" id="IPR006680">
    <property type="entry name" value="Amidohydro-rel"/>
</dbReference>
<sequence length="292" mass="31824">MVIDAHQHFWDPARADYPWMQAPELAPIRRAFGPDDLAPLLRANAVDASILVQCRCSIEETEEFLRLAAATPSVIGVVGWADLTDGAVGETLERLRGSPGGERLVGIRHQVHDEPDPNWLLRDDVQRGLAAVVSHDLTYDFLVRTREMPAVIATAQAFPQGRFVLDHAAKPPISAGFSREWADLLAALAACGNVWCKISGLATEARWNDWDAKRLLPFVAHAAKCFGEDRLIYGSDWPVCLLAGSYGGTKGALEECLMTLGPNVRDKAFGANARRAYLIPSSLSEKVARSAG</sequence>
<keyword evidence="4" id="KW-1185">Reference proteome</keyword>
<dbReference type="SUPFAM" id="SSF51556">
    <property type="entry name" value="Metallo-dependent hydrolases"/>
    <property type="match status" value="1"/>
</dbReference>
<dbReference type="InterPro" id="IPR052350">
    <property type="entry name" value="Metallo-dep_Lactonases"/>
</dbReference>
<comment type="similarity">
    <text evidence="1">Belongs to the metallo-dependent hydrolases superfamily.</text>
</comment>
<dbReference type="PANTHER" id="PTHR43569">
    <property type="entry name" value="AMIDOHYDROLASE"/>
    <property type="match status" value="1"/>
</dbReference>
<dbReference type="GO" id="GO:0016787">
    <property type="term" value="F:hydrolase activity"/>
    <property type="evidence" value="ECO:0007669"/>
    <property type="project" value="UniProtKB-KW"/>
</dbReference>
<evidence type="ECO:0000256" key="1">
    <source>
        <dbReference type="ARBA" id="ARBA00038310"/>
    </source>
</evidence>
<evidence type="ECO:0000313" key="3">
    <source>
        <dbReference type="EMBL" id="NOJ47617.1"/>
    </source>
</evidence>
<evidence type="ECO:0000313" key="4">
    <source>
        <dbReference type="Proteomes" id="UP000528734"/>
    </source>
</evidence>